<dbReference type="PANTHER" id="PTHR12482:SF57">
    <property type="entry name" value="OS08G0143700 PROTEIN"/>
    <property type="match status" value="1"/>
</dbReference>
<dbReference type="PANTHER" id="PTHR12482">
    <property type="entry name" value="LIPASE ROG1-RELATED-RELATED"/>
    <property type="match status" value="1"/>
</dbReference>
<dbReference type="Proteomes" id="UP000636800">
    <property type="component" value="Chromosome 7"/>
</dbReference>
<evidence type="ECO:0000313" key="3">
    <source>
        <dbReference type="Proteomes" id="UP000636800"/>
    </source>
</evidence>
<comment type="caution">
    <text evidence="2">The sequence shown here is derived from an EMBL/GenBank/DDBJ whole genome shotgun (WGS) entry which is preliminary data.</text>
</comment>
<reference evidence="2 3" key="1">
    <citation type="journal article" date="2020" name="Nat. Food">
        <title>A phased Vanilla planifolia genome enables genetic improvement of flavour and production.</title>
        <authorList>
            <person name="Hasing T."/>
            <person name="Tang H."/>
            <person name="Brym M."/>
            <person name="Khazi F."/>
            <person name="Huang T."/>
            <person name="Chambers A.H."/>
        </authorList>
    </citation>
    <scope>NUCLEOTIDE SEQUENCE [LARGE SCALE GENOMIC DNA]</scope>
    <source>
        <tissue evidence="2">Leaf</tissue>
    </source>
</reference>
<dbReference type="InterPro" id="IPR044294">
    <property type="entry name" value="Lipase-like"/>
</dbReference>
<dbReference type="InterPro" id="IPR007751">
    <property type="entry name" value="DUF676_lipase-like"/>
</dbReference>
<accession>A0A835QHF2</accession>
<sequence length="364" mass="40275">MGHEAIADDVEVEVRSEESADGGLDKWSSCGDLLSSPPDHLVVMVHGILGSAADWLFGANQFVKSFPDKIFVHCSECNMHKLTLEGVDTMGERLAKEVVDVINNKPELTKISFVAHSVGGLVARYAIGKLFTPPLGKVVEDPDSPVKEEARGTLCGLEAMNFITVATPHLGSRGNGQVPFLFGFAAFETLASRVVHWIFGRTGKHLFLTDNNEGGIPLLLQMINDHNGLYFMSALQAFRRRVVYANTGCDHIVGWRTSSIRRNSDLPKWEIAQSKIYPHIVYEEHCTGSNAGGDARISSKNCEYDMLEEEMVTGLSRVSWEKVDVSFHSSRQRLAAHSVIQVKYPFMESEGGDVIQHMIDHFLT</sequence>
<dbReference type="AlphaFoldDB" id="A0A835QHF2"/>
<name>A0A835QHF2_VANPL</name>
<dbReference type="SUPFAM" id="SSF53474">
    <property type="entry name" value="alpha/beta-Hydrolases"/>
    <property type="match status" value="1"/>
</dbReference>
<dbReference type="OrthoDB" id="10252227at2759"/>
<gene>
    <name evidence="2" type="ORF">HPP92_015203</name>
</gene>
<dbReference type="FunFam" id="3.40.50.1820:FF:000188">
    <property type="entry name" value="putative lipase ROG1 isoform X1"/>
    <property type="match status" value="1"/>
</dbReference>
<proteinExistence type="predicted"/>
<protein>
    <recommendedName>
        <fullName evidence="1">DUF676 domain-containing protein</fullName>
    </recommendedName>
</protein>
<evidence type="ECO:0000313" key="2">
    <source>
        <dbReference type="EMBL" id="KAG0473346.1"/>
    </source>
</evidence>
<organism evidence="2 3">
    <name type="scientific">Vanilla planifolia</name>
    <name type="common">Vanilla</name>
    <dbReference type="NCBI Taxonomy" id="51239"/>
    <lineage>
        <taxon>Eukaryota</taxon>
        <taxon>Viridiplantae</taxon>
        <taxon>Streptophyta</taxon>
        <taxon>Embryophyta</taxon>
        <taxon>Tracheophyta</taxon>
        <taxon>Spermatophyta</taxon>
        <taxon>Magnoliopsida</taxon>
        <taxon>Liliopsida</taxon>
        <taxon>Asparagales</taxon>
        <taxon>Orchidaceae</taxon>
        <taxon>Vanilloideae</taxon>
        <taxon>Vanilleae</taxon>
        <taxon>Vanilla</taxon>
    </lineage>
</organism>
<dbReference type="Gene3D" id="3.40.50.1820">
    <property type="entry name" value="alpha/beta hydrolase"/>
    <property type="match status" value="1"/>
</dbReference>
<dbReference type="Pfam" id="PF05057">
    <property type="entry name" value="DUF676"/>
    <property type="match status" value="1"/>
</dbReference>
<evidence type="ECO:0000259" key="1">
    <source>
        <dbReference type="Pfam" id="PF05057"/>
    </source>
</evidence>
<dbReference type="InterPro" id="IPR029058">
    <property type="entry name" value="AB_hydrolase_fold"/>
</dbReference>
<keyword evidence="3" id="KW-1185">Reference proteome</keyword>
<dbReference type="EMBL" id="JADCNL010000007">
    <property type="protein sequence ID" value="KAG0473346.1"/>
    <property type="molecule type" value="Genomic_DNA"/>
</dbReference>
<feature type="domain" description="DUF676" evidence="1">
    <location>
        <begin position="37"/>
        <end position="257"/>
    </location>
</feature>